<evidence type="ECO:0000256" key="2">
    <source>
        <dbReference type="PROSITE-ProRule" id="PRU01122"/>
    </source>
</evidence>
<dbReference type="Pfam" id="PF20437">
    <property type="entry name" value="LonC_helical"/>
    <property type="match status" value="1"/>
</dbReference>
<dbReference type="InterPro" id="IPR046843">
    <property type="entry name" value="LonB_AAA-LID"/>
</dbReference>
<dbReference type="InterPro" id="IPR008269">
    <property type="entry name" value="Lon_proteolytic"/>
</dbReference>
<dbReference type="Pfam" id="PF05362">
    <property type="entry name" value="Lon_C"/>
    <property type="match status" value="1"/>
</dbReference>
<dbReference type="EMBL" id="CP001997">
    <property type="protein sequence ID" value="ADE57166.1"/>
    <property type="molecule type" value="Genomic_DNA"/>
</dbReference>
<evidence type="ECO:0000313" key="5">
    <source>
        <dbReference type="Proteomes" id="UP000002366"/>
    </source>
</evidence>
<dbReference type="KEGG" id="aco:Amico_1042"/>
<dbReference type="RefSeq" id="WP_013048429.1">
    <property type="nucleotide sequence ID" value="NC_014011.1"/>
</dbReference>
<dbReference type="Proteomes" id="UP000002366">
    <property type="component" value="Chromosome"/>
</dbReference>
<feature type="active site" evidence="2">
    <location>
        <position position="657"/>
    </location>
</feature>
<comment type="catalytic activity">
    <reaction evidence="2">
        <text>Hydrolysis of proteins in presence of ATP.</text>
        <dbReference type="EC" id="3.4.21.53"/>
    </reaction>
</comment>
<dbReference type="GO" id="GO:0006508">
    <property type="term" value="P:proteolysis"/>
    <property type="evidence" value="ECO:0007669"/>
    <property type="project" value="UniProtKB-KW"/>
</dbReference>
<dbReference type="Gene3D" id="3.30.230.10">
    <property type="match status" value="1"/>
</dbReference>
<dbReference type="InterPro" id="IPR027065">
    <property type="entry name" value="Lon_Prtase"/>
</dbReference>
<keyword evidence="5" id="KW-1185">Reference proteome</keyword>
<dbReference type="InterPro" id="IPR027417">
    <property type="entry name" value="P-loop_NTPase"/>
</dbReference>
<protein>
    <recommendedName>
        <fullName evidence="2">endopeptidase La</fullName>
        <ecNumber evidence="2">3.4.21.53</ecNumber>
    </recommendedName>
</protein>
<feature type="domain" description="Lon proteolytic" evidence="3">
    <location>
        <begin position="567"/>
        <end position="762"/>
    </location>
</feature>
<keyword evidence="2" id="KW-0378">Hydrolase</keyword>
<dbReference type="InterPro" id="IPR020568">
    <property type="entry name" value="Ribosomal_Su5_D2-typ_SF"/>
</dbReference>
<dbReference type="HOGENOM" id="CLU_014785_0_1_0"/>
<dbReference type="AlphaFoldDB" id="D5EF34"/>
<accession>D5EF34</accession>
<dbReference type="GO" id="GO:0005524">
    <property type="term" value="F:ATP binding"/>
    <property type="evidence" value="ECO:0007669"/>
    <property type="project" value="InterPro"/>
</dbReference>
<dbReference type="InterPro" id="IPR014721">
    <property type="entry name" value="Ribsml_uS5_D2-typ_fold_subgr"/>
</dbReference>
<comment type="similarity">
    <text evidence="2">Belongs to the peptidase S16 family.</text>
</comment>
<name>D5EF34_AMICL</name>
<gene>
    <name evidence="4" type="ordered locus">Amico_1042</name>
</gene>
<dbReference type="GO" id="GO:0030163">
    <property type="term" value="P:protein catabolic process"/>
    <property type="evidence" value="ECO:0007669"/>
    <property type="project" value="InterPro"/>
</dbReference>
<dbReference type="eggNOG" id="COG1067">
    <property type="taxonomic scope" value="Bacteria"/>
</dbReference>
<dbReference type="PANTHER" id="PTHR10046">
    <property type="entry name" value="ATP DEPENDENT LON PROTEASE FAMILY MEMBER"/>
    <property type="match status" value="1"/>
</dbReference>
<feature type="active site" evidence="2">
    <location>
        <position position="700"/>
    </location>
</feature>
<dbReference type="Pfam" id="PF20436">
    <property type="entry name" value="LonB_AAA-LID"/>
    <property type="match status" value="1"/>
</dbReference>
<sequence>MSVINKNKLPLEKLRKRTDISALSFKTTDDIECLEKFIGQERAVQAISFGLSVESKGYNIFVLGNPGSGRTSYSLQRLHESAKEKPAPDDWIYAYNFSDPSRPLAINLPAGKGKEMGSAFEELLSELKIAISKAFEKSQYEDAKAQLVKNFQEQVNGLMEEVRAWAGEKGFALKRTPQGFVNIPMIEETTESGDVSKRELQQEEFESLSEEKQKELQGKSEEISQRTLDTLRKIRDLEKALKEEIGKLEAEICRSAITPYLQDVKEKYGTTEILCKWIDALAEDIISNFNIFVAAAKDESTEIDFSRYTINVFVANDPENGVPVIWETNPTYYNLTGKVEYESRQGYLYTDFHKIVSGAFQKANGGYLVLDAEKVLLNFMSWEALKRALRTGEATIENLGEQYGAIPISSLRPQPIPINVKVVMVGTPYLYALLQYYDPEFLKMFKIKAEFDRDMPRTFESEQQMAQFICGFVRNEGKIPFTVKAVAEVIEWAGRLAEHQNRVTTEFNKIIEVIVEATAWALSENATLVEDRHVYKAIEEKRFRSNLIQERIQRAYEEGVINIQTEGSLVGQINGLSVIDLRDYAFGHPSRITSNVYMGQEGIVNIEREVKLTGPIHNKGLMILTSYLGRKYAQDMPLSLSARIAFEQTYGEIEGDSASSTELYCLLSALSGLPLRQDIAVTGSVDQFGNVQAIGGVNEKIEGFYRYCEHRGLTGTQGVMIPAPNTIHLMLSQNVLDAVEKGQFHIWAVETIDQGVEILTGKPAGVPDEKGAYPEDSVHGLVKKQLVTWMEEAAKLKKKYGASSENEKDTSKA</sequence>
<dbReference type="Pfam" id="PF13654">
    <property type="entry name" value="AAA_32"/>
    <property type="match status" value="1"/>
</dbReference>
<dbReference type="Gene3D" id="3.40.50.300">
    <property type="entry name" value="P-loop containing nucleotide triphosphate hydrolases"/>
    <property type="match status" value="2"/>
</dbReference>
<dbReference type="EC" id="3.4.21.53" evidence="2"/>
<evidence type="ECO:0000256" key="1">
    <source>
        <dbReference type="ARBA" id="ARBA00022670"/>
    </source>
</evidence>
<keyword evidence="1 2" id="KW-0645">Protease</keyword>
<dbReference type="GO" id="GO:0004252">
    <property type="term" value="F:serine-type endopeptidase activity"/>
    <property type="evidence" value="ECO:0007669"/>
    <property type="project" value="UniProtKB-UniRule"/>
</dbReference>
<dbReference type="SUPFAM" id="SSF52540">
    <property type="entry name" value="P-loop containing nucleoside triphosphate hydrolases"/>
    <property type="match status" value="1"/>
</dbReference>
<dbReference type="PRINTS" id="PR00830">
    <property type="entry name" value="ENDOLAPTASE"/>
</dbReference>
<keyword evidence="2" id="KW-0720">Serine protease</keyword>
<dbReference type="SUPFAM" id="SSF54211">
    <property type="entry name" value="Ribosomal protein S5 domain 2-like"/>
    <property type="match status" value="1"/>
</dbReference>
<evidence type="ECO:0000313" key="4">
    <source>
        <dbReference type="EMBL" id="ADE57166.1"/>
    </source>
</evidence>
<dbReference type="InterPro" id="IPR041699">
    <property type="entry name" value="AAA_32"/>
</dbReference>
<reference evidence="4 5" key="1">
    <citation type="journal article" date="2010" name="Stand. Genomic Sci.">
        <title>Complete genome sequence of Aminobacterium colombiense type strain (ALA-1).</title>
        <authorList>
            <person name="Chertkov O."/>
            <person name="Sikorski J."/>
            <person name="Brambilla E."/>
            <person name="Lapidus A."/>
            <person name="Copeland A."/>
            <person name="Glavina Del Rio T."/>
            <person name="Nolan M."/>
            <person name="Lucas S."/>
            <person name="Tice H."/>
            <person name="Cheng J.F."/>
            <person name="Han C."/>
            <person name="Detter J.C."/>
            <person name="Bruce D."/>
            <person name="Tapia R."/>
            <person name="Goodwin L."/>
            <person name="Pitluck S."/>
            <person name="Liolios K."/>
            <person name="Ivanova N."/>
            <person name="Mavromatis K."/>
            <person name="Ovchinnikova G."/>
            <person name="Pati A."/>
            <person name="Chen A."/>
            <person name="Palaniappan K."/>
            <person name="Land M."/>
            <person name="Hauser L."/>
            <person name="Chang Y.J."/>
            <person name="Jeffries C.D."/>
            <person name="Spring S."/>
            <person name="Rohde M."/>
            <person name="Goker M."/>
            <person name="Bristow J."/>
            <person name="Eisen J.A."/>
            <person name="Markowitz V."/>
            <person name="Hugenholtz P."/>
            <person name="Kyrpides N.C."/>
            <person name="Klenk H.P."/>
        </authorList>
    </citation>
    <scope>NUCLEOTIDE SEQUENCE [LARGE SCALE GENOMIC DNA]</scope>
    <source>
        <strain evidence="5">DSM 12261 / ALA-1</strain>
    </source>
</reference>
<evidence type="ECO:0000259" key="3">
    <source>
        <dbReference type="PROSITE" id="PS51786"/>
    </source>
</evidence>
<dbReference type="OrthoDB" id="9758568at2"/>
<dbReference type="Gene3D" id="1.10.8.60">
    <property type="match status" value="1"/>
</dbReference>
<dbReference type="InterPro" id="IPR046844">
    <property type="entry name" value="Lon-like_helical"/>
</dbReference>
<dbReference type="STRING" id="572547.Amico_1042"/>
<dbReference type="PROSITE" id="PS51786">
    <property type="entry name" value="LON_PROTEOLYTIC"/>
    <property type="match status" value="1"/>
</dbReference>
<proteinExistence type="inferred from homology"/>
<dbReference type="GO" id="GO:0004176">
    <property type="term" value="F:ATP-dependent peptidase activity"/>
    <property type="evidence" value="ECO:0007669"/>
    <property type="project" value="UniProtKB-UniRule"/>
</dbReference>
<organism evidence="4 5">
    <name type="scientific">Aminobacterium colombiense (strain DSM 12261 / ALA-1)</name>
    <dbReference type="NCBI Taxonomy" id="572547"/>
    <lineage>
        <taxon>Bacteria</taxon>
        <taxon>Thermotogati</taxon>
        <taxon>Synergistota</taxon>
        <taxon>Synergistia</taxon>
        <taxon>Synergistales</taxon>
        <taxon>Aminobacteriaceae</taxon>
        <taxon>Aminobacterium</taxon>
    </lineage>
</organism>